<dbReference type="Proteomes" id="UP000001491">
    <property type="component" value="Chromosome"/>
</dbReference>
<comment type="similarity">
    <text evidence="1">Belongs to the IMPACT family.</text>
</comment>
<dbReference type="GO" id="GO:0005737">
    <property type="term" value="C:cytoplasm"/>
    <property type="evidence" value="ECO:0007669"/>
    <property type="project" value="TreeGrafter"/>
</dbReference>
<protein>
    <submittedName>
        <fullName evidence="3">Proline dipeptidase</fullName>
    </submittedName>
</protein>
<dbReference type="InterPro" id="IPR023582">
    <property type="entry name" value="Impact"/>
</dbReference>
<sequence length="188" mass="21781">MAKIINKNAEFLHEIKKSKFYAYSFYVENLQQIQQYLKETNLEHINASHLVYAYKIGSNLQKYFDAKEPKGSAGLPIFSLINQQNLDKILIIVVRYFGGSKLGLGPLSKAYKDATKNVLEISCINEKISSFSYTILVKNEDIKRLDSWLNANFCRFKTKKINDFCNAIIECQENIEKPYFALNWTKLN</sequence>
<dbReference type="GO" id="GO:0006446">
    <property type="term" value="P:regulation of translational initiation"/>
    <property type="evidence" value="ECO:0007669"/>
    <property type="project" value="TreeGrafter"/>
</dbReference>
<dbReference type="InterPro" id="IPR036956">
    <property type="entry name" value="Impact_N_sf"/>
</dbReference>
<gene>
    <name evidence="3" type="ordered locus">MCJ_003240</name>
</gene>
<keyword evidence="4" id="KW-1185">Reference proteome</keyword>
<dbReference type="HOGENOM" id="CLU_083552_1_0_14"/>
<dbReference type="Gene3D" id="3.30.230.30">
    <property type="entry name" value="Impact, N-terminal domain"/>
    <property type="match status" value="1"/>
</dbReference>
<dbReference type="AlphaFoldDB" id="C5J6C3"/>
<feature type="domain" description="Impact N-terminal" evidence="2">
    <location>
        <begin position="16"/>
        <end position="119"/>
    </location>
</feature>
<dbReference type="KEGG" id="mco:MCJ_003240"/>
<name>C5J6C3_MESCH</name>
<dbReference type="PANTHER" id="PTHR16301:SF20">
    <property type="entry name" value="IMPACT FAMILY MEMBER YIGZ"/>
    <property type="match status" value="1"/>
</dbReference>
<dbReference type="Pfam" id="PF01205">
    <property type="entry name" value="Impact_N"/>
    <property type="match status" value="1"/>
</dbReference>
<dbReference type="InterPro" id="IPR001498">
    <property type="entry name" value="Impact_N"/>
</dbReference>
<dbReference type="eggNOG" id="COG1739">
    <property type="taxonomic scope" value="Bacteria"/>
</dbReference>
<evidence type="ECO:0000259" key="2">
    <source>
        <dbReference type="Pfam" id="PF01205"/>
    </source>
</evidence>
<dbReference type="PANTHER" id="PTHR16301">
    <property type="entry name" value="IMPACT-RELATED"/>
    <property type="match status" value="1"/>
</dbReference>
<evidence type="ECO:0000256" key="1">
    <source>
        <dbReference type="ARBA" id="ARBA00007665"/>
    </source>
</evidence>
<dbReference type="InterPro" id="IPR020568">
    <property type="entry name" value="Ribosomal_Su5_D2-typ_SF"/>
</dbReference>
<proteinExistence type="inferred from homology"/>
<evidence type="ECO:0000313" key="3">
    <source>
        <dbReference type="EMBL" id="CAT05015.1"/>
    </source>
</evidence>
<reference evidence="4" key="1">
    <citation type="journal article" date="2009" name="BMC Bioinformatics">
        <title>The Mycoplasma conjunctivae genome sequencing, annotation and analysis.</title>
        <authorList>
            <person name="Calderon-Copete S.P."/>
            <person name="Wigger G."/>
            <person name="Wunderlin C."/>
            <person name="Schmidheini T."/>
            <person name="Frey J."/>
            <person name="Quail M.A."/>
            <person name="Falquet L."/>
        </authorList>
    </citation>
    <scope>NUCLEOTIDE SEQUENCE [LARGE SCALE GENOMIC DNA]</scope>
    <source>
        <strain evidence="4">ATCC 25834 / NCTC 10147 / HRC/581</strain>
    </source>
</reference>
<organism evidence="3 4">
    <name type="scientific">Mesomycoplasma conjunctivae (strain ATCC 25834 / NCTC 10147 / HRC/581)</name>
    <name type="common">Mycoplasma conjunctivae</name>
    <dbReference type="NCBI Taxonomy" id="572263"/>
    <lineage>
        <taxon>Bacteria</taxon>
        <taxon>Bacillati</taxon>
        <taxon>Mycoplasmatota</taxon>
        <taxon>Mycoplasmoidales</taxon>
        <taxon>Metamycoplasmataceae</taxon>
        <taxon>Mesomycoplasma</taxon>
    </lineage>
</organism>
<evidence type="ECO:0000313" key="4">
    <source>
        <dbReference type="Proteomes" id="UP000001491"/>
    </source>
</evidence>
<accession>C5J6C3</accession>
<dbReference type="SUPFAM" id="SSF54211">
    <property type="entry name" value="Ribosomal protein S5 domain 2-like"/>
    <property type="match status" value="1"/>
</dbReference>
<dbReference type="EMBL" id="FM864216">
    <property type="protein sequence ID" value="CAT05015.1"/>
    <property type="molecule type" value="Genomic_DNA"/>
</dbReference>